<dbReference type="AlphaFoldDB" id="V4A312"/>
<evidence type="ECO:0000256" key="2">
    <source>
        <dbReference type="ARBA" id="ARBA00022553"/>
    </source>
</evidence>
<dbReference type="PANTHER" id="PTHR45775:SF6">
    <property type="entry name" value="RAD, GEM_KIR FAMILY MEMBER 2, ISOFORM C"/>
    <property type="match status" value="1"/>
</dbReference>
<reference evidence="3 4" key="1">
    <citation type="journal article" date="2013" name="Nature">
        <title>Insights into bilaterian evolution from three spiralian genomes.</title>
        <authorList>
            <person name="Simakov O."/>
            <person name="Marletaz F."/>
            <person name="Cho S.J."/>
            <person name="Edsinger-Gonzales E."/>
            <person name="Havlak P."/>
            <person name="Hellsten U."/>
            <person name="Kuo D.H."/>
            <person name="Larsson T."/>
            <person name="Lv J."/>
            <person name="Arendt D."/>
            <person name="Savage R."/>
            <person name="Osoegawa K."/>
            <person name="de Jong P."/>
            <person name="Grimwood J."/>
            <person name="Chapman J.A."/>
            <person name="Shapiro H."/>
            <person name="Aerts A."/>
            <person name="Otillar R.P."/>
            <person name="Terry A.Y."/>
            <person name="Boore J.L."/>
            <person name="Grigoriev I.V."/>
            <person name="Lindberg D.R."/>
            <person name="Seaver E.C."/>
            <person name="Weisblat D.A."/>
            <person name="Putnam N.H."/>
            <person name="Rokhsar D.S."/>
        </authorList>
    </citation>
    <scope>NUCLEOTIDE SEQUENCE [LARGE SCALE GENOMIC DNA]</scope>
</reference>
<dbReference type="OMA" id="KCLACAY"/>
<organism evidence="3 4">
    <name type="scientific">Lottia gigantea</name>
    <name type="common">Giant owl limpet</name>
    <dbReference type="NCBI Taxonomy" id="225164"/>
    <lineage>
        <taxon>Eukaryota</taxon>
        <taxon>Metazoa</taxon>
        <taxon>Spiralia</taxon>
        <taxon>Lophotrochozoa</taxon>
        <taxon>Mollusca</taxon>
        <taxon>Gastropoda</taxon>
        <taxon>Patellogastropoda</taxon>
        <taxon>Lottioidea</taxon>
        <taxon>Lottiidae</taxon>
        <taxon>Lottia</taxon>
    </lineage>
</organism>
<dbReference type="InterPro" id="IPR001806">
    <property type="entry name" value="Small_GTPase"/>
</dbReference>
<accession>V4A312</accession>
<dbReference type="OrthoDB" id="5239715at2759"/>
<keyword evidence="2" id="KW-0597">Phosphoprotein</keyword>
<dbReference type="CTD" id="20237936"/>
<proteinExistence type="inferred from homology"/>
<evidence type="ECO:0000256" key="1">
    <source>
        <dbReference type="ARBA" id="ARBA00008846"/>
    </source>
</evidence>
<evidence type="ECO:0000313" key="3">
    <source>
        <dbReference type="EMBL" id="ESO98248.1"/>
    </source>
</evidence>
<dbReference type="GO" id="GO:0005246">
    <property type="term" value="F:calcium channel regulator activity"/>
    <property type="evidence" value="ECO:0007669"/>
    <property type="project" value="TreeGrafter"/>
</dbReference>
<dbReference type="Pfam" id="PF00071">
    <property type="entry name" value="Ras"/>
    <property type="match status" value="1"/>
</dbReference>
<dbReference type="GO" id="GO:0003924">
    <property type="term" value="F:GTPase activity"/>
    <property type="evidence" value="ECO:0007669"/>
    <property type="project" value="InterPro"/>
</dbReference>
<dbReference type="InterPro" id="IPR051641">
    <property type="entry name" value="RGK_GTP-binding_reg"/>
</dbReference>
<dbReference type="EMBL" id="KB201262">
    <property type="protein sequence ID" value="ESO98248.1"/>
    <property type="molecule type" value="Genomic_DNA"/>
</dbReference>
<keyword evidence="4" id="KW-1185">Reference proteome</keyword>
<evidence type="ECO:0008006" key="5">
    <source>
        <dbReference type="Google" id="ProtNLM"/>
    </source>
</evidence>
<dbReference type="Proteomes" id="UP000030746">
    <property type="component" value="Unassembled WGS sequence"/>
</dbReference>
<dbReference type="PROSITE" id="PS51421">
    <property type="entry name" value="RAS"/>
    <property type="match status" value="1"/>
</dbReference>
<dbReference type="SMART" id="SM00175">
    <property type="entry name" value="RAB"/>
    <property type="match status" value="1"/>
</dbReference>
<evidence type="ECO:0000313" key="4">
    <source>
        <dbReference type="Proteomes" id="UP000030746"/>
    </source>
</evidence>
<dbReference type="HOGENOM" id="CLU_041217_3_3_1"/>
<dbReference type="RefSeq" id="XP_009050953.1">
    <property type="nucleotide sequence ID" value="XM_009052705.1"/>
</dbReference>
<dbReference type="KEGG" id="lgi:LOTGIDRAFT_159043"/>
<protein>
    <recommendedName>
        <fullName evidence="5">Small monomeric GTPase</fullName>
    </recommendedName>
</protein>
<sequence>MTPNLNYADNECEPETIVSVLLDGEEAMVEFLEDPKIDNYDDLQYDAFMVVFSLIEPSSFETATSLIRHLRVTMGLDRTIMLVANKTDLARQRRVNSNEARTIAMKYDCVFLETAGAINHYVDELLVGTLKQIRMKLSPPSCGLLGTSDDINLNKQSSPKRALNFLCKLFKRTNGRKAQSCDNLLVF</sequence>
<gene>
    <name evidence="3" type="ORF">LOTGIDRAFT_159043</name>
</gene>
<dbReference type="Gene3D" id="3.40.50.300">
    <property type="entry name" value="P-loop containing nucleotide triphosphate hydrolases"/>
    <property type="match status" value="1"/>
</dbReference>
<dbReference type="GO" id="GO:0005525">
    <property type="term" value="F:GTP binding"/>
    <property type="evidence" value="ECO:0007669"/>
    <property type="project" value="InterPro"/>
</dbReference>
<name>V4A312_LOTGI</name>
<dbReference type="InterPro" id="IPR027417">
    <property type="entry name" value="P-loop_NTPase"/>
</dbReference>
<dbReference type="PROSITE" id="PS51419">
    <property type="entry name" value="RAB"/>
    <property type="match status" value="1"/>
</dbReference>
<comment type="similarity">
    <text evidence="1">Belongs to the small GTPase superfamily. RGK family.</text>
</comment>
<dbReference type="STRING" id="225164.V4A312"/>
<dbReference type="SMART" id="SM00173">
    <property type="entry name" value="RAS"/>
    <property type="match status" value="1"/>
</dbReference>
<dbReference type="PANTHER" id="PTHR45775">
    <property type="entry name" value="RAD, GEM/KIR FAMILY MEMBER 2, ISOFORM C"/>
    <property type="match status" value="1"/>
</dbReference>
<dbReference type="GeneID" id="20237936"/>
<dbReference type="GO" id="GO:0005886">
    <property type="term" value="C:plasma membrane"/>
    <property type="evidence" value="ECO:0007669"/>
    <property type="project" value="TreeGrafter"/>
</dbReference>
<dbReference type="SUPFAM" id="SSF52540">
    <property type="entry name" value="P-loop containing nucleoside triphosphate hydrolases"/>
    <property type="match status" value="1"/>
</dbReference>